<accession>A0A811LKD4</accession>
<dbReference type="InterPro" id="IPR017853">
    <property type="entry name" value="GH"/>
</dbReference>
<keyword evidence="3" id="KW-1185">Reference proteome</keyword>
<gene>
    <name evidence="2" type="ORF">BOKJ2_LOCUS12510</name>
</gene>
<sequence length="458" mass="53696">MDKANEDAVYYDKFEDLRDKFDDLRAFSRKIDRKWKPSRNLAEEKRNKVIVCHDMKGGYLQEDMSSEFELKVNDPNPFVYAFWWYTDIFIYFSHHFITVPTVRWINEAHDHDVLCLGTFITEFDDGKVKCDEIFGSLINVDELVRHLVDLCLEWHFDGWLINIENEIKPEHIPNVIYFLEQLRNKLKSNIGEHSLLIWYDSITNEGKLAWQNCLNEKNNTFAQRCDGLFTNYTWNRRHLKVTKKFVEENKTQLSTYDIYFGVDVFGRGAFEGGGFNTYKAVQAARNYEFSSAIFAPGWTSECFGPGTFSLVNHYKLFSQMIDIVHPHRVKNDFKTKMTYGFQNGRFNPNHREIQPFLLESDDVKLTENGIEIGGKKDSKHVIYLTDILNVKDYQLSTSNDQLLPKATTETYKEGHSDKCKITEIYVVKATDDPVILTDLDFTVQYDIKKEYLSYDIVP</sequence>
<dbReference type="Gene3D" id="3.20.20.80">
    <property type="entry name" value="Glycosidases"/>
    <property type="match status" value="1"/>
</dbReference>
<dbReference type="EMBL" id="CAJFCW020000006">
    <property type="protein sequence ID" value="CAG9124125.1"/>
    <property type="molecule type" value="Genomic_DNA"/>
</dbReference>
<dbReference type="PANTHER" id="PTHR13246:SF1">
    <property type="entry name" value="CYTOSOLIC ENDO-BETA-N-ACETYLGLUCOSAMINIDASE"/>
    <property type="match status" value="1"/>
</dbReference>
<dbReference type="InterPro" id="IPR032979">
    <property type="entry name" value="ENGase"/>
</dbReference>
<dbReference type="Proteomes" id="UP000783686">
    <property type="component" value="Unassembled WGS sequence"/>
</dbReference>
<dbReference type="Proteomes" id="UP000614601">
    <property type="component" value="Unassembled WGS sequence"/>
</dbReference>
<protein>
    <recommendedName>
        <fullName evidence="1">Cytosolic endo-beta-N-acetylglucosaminidase TIM barrel domain-containing protein</fullName>
    </recommendedName>
</protein>
<dbReference type="SUPFAM" id="SSF51445">
    <property type="entry name" value="(Trans)glycosidases"/>
    <property type="match status" value="1"/>
</dbReference>
<evidence type="ECO:0000313" key="2">
    <source>
        <dbReference type="EMBL" id="CAD5228102.1"/>
    </source>
</evidence>
<evidence type="ECO:0000313" key="3">
    <source>
        <dbReference type="Proteomes" id="UP000614601"/>
    </source>
</evidence>
<dbReference type="OrthoDB" id="284473at2759"/>
<feature type="domain" description="Cytosolic endo-beta-N-acetylglucosaminidase TIM barrel" evidence="1">
    <location>
        <begin position="71"/>
        <end position="306"/>
    </location>
</feature>
<comment type="caution">
    <text evidence="2">The sequence shown here is derived from an EMBL/GenBank/DDBJ whole genome shotgun (WGS) entry which is preliminary data.</text>
</comment>
<dbReference type="GO" id="GO:0033925">
    <property type="term" value="F:mannosyl-glycoprotein endo-beta-N-acetylglucosaminidase activity"/>
    <property type="evidence" value="ECO:0007669"/>
    <property type="project" value="UniProtKB-EC"/>
</dbReference>
<name>A0A811LKD4_9BILA</name>
<dbReference type="Pfam" id="PF03644">
    <property type="entry name" value="Glyco_hydro_85"/>
    <property type="match status" value="1"/>
</dbReference>
<dbReference type="GO" id="GO:0005829">
    <property type="term" value="C:cytosol"/>
    <property type="evidence" value="ECO:0007669"/>
    <property type="project" value="UniProtKB-SubCell"/>
</dbReference>
<organism evidence="2 3">
    <name type="scientific">Bursaphelenchus okinawaensis</name>
    <dbReference type="NCBI Taxonomy" id="465554"/>
    <lineage>
        <taxon>Eukaryota</taxon>
        <taxon>Metazoa</taxon>
        <taxon>Ecdysozoa</taxon>
        <taxon>Nematoda</taxon>
        <taxon>Chromadorea</taxon>
        <taxon>Rhabditida</taxon>
        <taxon>Tylenchina</taxon>
        <taxon>Tylenchomorpha</taxon>
        <taxon>Aphelenchoidea</taxon>
        <taxon>Aphelenchoididae</taxon>
        <taxon>Bursaphelenchus</taxon>
    </lineage>
</organism>
<dbReference type="PANTHER" id="PTHR13246">
    <property type="entry name" value="ENDO BETA N-ACETYLGLUCOSAMINIDASE"/>
    <property type="match status" value="1"/>
</dbReference>
<proteinExistence type="predicted"/>
<dbReference type="EMBL" id="CAJFDH010000006">
    <property type="protein sequence ID" value="CAD5228102.1"/>
    <property type="molecule type" value="Genomic_DNA"/>
</dbReference>
<reference evidence="2" key="1">
    <citation type="submission" date="2020-09" db="EMBL/GenBank/DDBJ databases">
        <authorList>
            <person name="Kikuchi T."/>
        </authorList>
    </citation>
    <scope>NUCLEOTIDE SEQUENCE</scope>
    <source>
        <strain evidence="2">SH1</strain>
    </source>
</reference>
<dbReference type="AlphaFoldDB" id="A0A811LKD4"/>
<dbReference type="InterPro" id="IPR005201">
    <property type="entry name" value="TIM_ENGase"/>
</dbReference>
<evidence type="ECO:0000259" key="1">
    <source>
        <dbReference type="Pfam" id="PF03644"/>
    </source>
</evidence>